<protein>
    <submittedName>
        <fullName evidence="1">Uncharacterized protein</fullName>
    </submittedName>
</protein>
<accession>A0A087UMW6</accession>
<keyword evidence="2" id="KW-1185">Reference proteome</keyword>
<evidence type="ECO:0000313" key="2">
    <source>
        <dbReference type="Proteomes" id="UP000054359"/>
    </source>
</evidence>
<proteinExistence type="predicted"/>
<dbReference type="Proteomes" id="UP000054359">
    <property type="component" value="Unassembled WGS sequence"/>
</dbReference>
<sequence length="45" mass="5503">MYISLDCQTEELRSLYSRNETYQADRCTKYKYYSISIVYNNEHIP</sequence>
<name>A0A087UMW6_STEMI</name>
<dbReference type="EMBL" id="KK120632">
    <property type="protein sequence ID" value="KFM78705.1"/>
    <property type="molecule type" value="Genomic_DNA"/>
</dbReference>
<gene>
    <name evidence="1" type="ORF">X975_00364</name>
</gene>
<feature type="non-terminal residue" evidence="1">
    <location>
        <position position="45"/>
    </location>
</feature>
<dbReference type="AlphaFoldDB" id="A0A087UMW6"/>
<reference evidence="1 2" key="1">
    <citation type="submission" date="2013-11" db="EMBL/GenBank/DDBJ databases">
        <title>Genome sequencing of Stegodyphus mimosarum.</title>
        <authorList>
            <person name="Bechsgaard J."/>
        </authorList>
    </citation>
    <scope>NUCLEOTIDE SEQUENCE [LARGE SCALE GENOMIC DNA]</scope>
</reference>
<evidence type="ECO:0000313" key="1">
    <source>
        <dbReference type="EMBL" id="KFM78705.1"/>
    </source>
</evidence>
<organism evidence="1 2">
    <name type="scientific">Stegodyphus mimosarum</name>
    <name type="common">African social velvet spider</name>
    <dbReference type="NCBI Taxonomy" id="407821"/>
    <lineage>
        <taxon>Eukaryota</taxon>
        <taxon>Metazoa</taxon>
        <taxon>Ecdysozoa</taxon>
        <taxon>Arthropoda</taxon>
        <taxon>Chelicerata</taxon>
        <taxon>Arachnida</taxon>
        <taxon>Araneae</taxon>
        <taxon>Araneomorphae</taxon>
        <taxon>Entelegynae</taxon>
        <taxon>Eresoidea</taxon>
        <taxon>Eresidae</taxon>
        <taxon>Stegodyphus</taxon>
    </lineage>
</organism>